<feature type="coiled-coil region" evidence="1">
    <location>
        <begin position="20"/>
        <end position="54"/>
    </location>
</feature>
<gene>
    <name evidence="2" type="ORF">OHA22_01570</name>
</gene>
<dbReference type="EMBL" id="CP108222">
    <property type="protein sequence ID" value="WTT14292.1"/>
    <property type="molecule type" value="Genomic_DNA"/>
</dbReference>
<organism evidence="2">
    <name type="scientific">Streptomyces sp. NBC_00093</name>
    <dbReference type="NCBI Taxonomy" id="2975649"/>
    <lineage>
        <taxon>Bacteria</taxon>
        <taxon>Bacillati</taxon>
        <taxon>Actinomycetota</taxon>
        <taxon>Actinomycetes</taxon>
        <taxon>Kitasatosporales</taxon>
        <taxon>Streptomycetaceae</taxon>
        <taxon>Streptomyces</taxon>
    </lineage>
</organism>
<name>A0AAU1ZQA0_9ACTN</name>
<protein>
    <submittedName>
        <fullName evidence="2">Uncharacterized protein</fullName>
    </submittedName>
</protein>
<proteinExistence type="predicted"/>
<sequence length="59" mass="6652">MSDHRELTISENREGMAATVVSLTAEATELETLAAELRRELVDVDKRMEAISDALHRLR</sequence>
<evidence type="ECO:0000256" key="1">
    <source>
        <dbReference type="SAM" id="Coils"/>
    </source>
</evidence>
<reference evidence="2" key="1">
    <citation type="submission" date="2022-10" db="EMBL/GenBank/DDBJ databases">
        <title>The complete genomes of actinobacterial strains from the NBC collection.</title>
        <authorList>
            <person name="Joergensen T.S."/>
            <person name="Alvarez Arevalo M."/>
            <person name="Sterndorff E.B."/>
            <person name="Faurdal D."/>
            <person name="Vuksanovic O."/>
            <person name="Mourched A.-S."/>
            <person name="Charusanti P."/>
            <person name="Shaw S."/>
            <person name="Blin K."/>
            <person name="Weber T."/>
        </authorList>
    </citation>
    <scope>NUCLEOTIDE SEQUENCE</scope>
    <source>
        <strain evidence="2">NBC_00093</strain>
    </source>
</reference>
<keyword evidence="1" id="KW-0175">Coiled coil</keyword>
<evidence type="ECO:0000313" key="2">
    <source>
        <dbReference type="EMBL" id="WTT14292.1"/>
    </source>
</evidence>
<accession>A0AAU1ZQA0</accession>
<dbReference type="AlphaFoldDB" id="A0AAU1ZQA0"/>